<name>A0ABR6RLR7_9BURK</name>
<reference evidence="1 2" key="1">
    <citation type="submission" date="2020-08" db="EMBL/GenBank/DDBJ databases">
        <title>Functional genomics of gut bacteria from endangered species of beetles.</title>
        <authorList>
            <person name="Carlos-Shanley C."/>
        </authorList>
    </citation>
    <scope>NUCLEOTIDE SEQUENCE [LARGE SCALE GENOMIC DNA]</scope>
    <source>
        <strain evidence="1 2">S00124</strain>
    </source>
</reference>
<dbReference type="Proteomes" id="UP000562492">
    <property type="component" value="Unassembled WGS sequence"/>
</dbReference>
<protein>
    <submittedName>
        <fullName evidence="1">Uncharacterized protein</fullName>
    </submittedName>
</protein>
<evidence type="ECO:0000313" key="2">
    <source>
        <dbReference type="Proteomes" id="UP000562492"/>
    </source>
</evidence>
<dbReference type="EMBL" id="JACHKZ010000057">
    <property type="protein sequence ID" value="MBB6580099.1"/>
    <property type="molecule type" value="Genomic_DNA"/>
</dbReference>
<dbReference type="RefSeq" id="WP_184711745.1">
    <property type="nucleotide sequence ID" value="NZ_JACHKZ010000057.1"/>
</dbReference>
<keyword evidence="2" id="KW-1185">Reference proteome</keyword>
<sequence>MDDIWMLAFIFNGLIGAAGNTMPLKQCEAWARELGPNFTYVTCVNVKDPTCRVYRDPSTELREWQQDLEKRCRRRIKPQKDSNQ</sequence>
<organism evidence="1 2">
    <name type="scientific">Comamonas odontotermitis</name>
    <dbReference type="NCBI Taxonomy" id="379895"/>
    <lineage>
        <taxon>Bacteria</taxon>
        <taxon>Pseudomonadati</taxon>
        <taxon>Pseudomonadota</taxon>
        <taxon>Betaproteobacteria</taxon>
        <taxon>Burkholderiales</taxon>
        <taxon>Comamonadaceae</taxon>
        <taxon>Comamonas</taxon>
    </lineage>
</organism>
<comment type="caution">
    <text evidence="1">The sequence shown here is derived from an EMBL/GenBank/DDBJ whole genome shotgun (WGS) entry which is preliminary data.</text>
</comment>
<accession>A0ABR6RLR7</accession>
<proteinExistence type="predicted"/>
<gene>
    <name evidence="1" type="ORF">HNP33_004230</name>
</gene>
<evidence type="ECO:0000313" key="1">
    <source>
        <dbReference type="EMBL" id="MBB6580099.1"/>
    </source>
</evidence>